<dbReference type="SUPFAM" id="SSF55729">
    <property type="entry name" value="Acyl-CoA N-acyltransferases (Nat)"/>
    <property type="match status" value="1"/>
</dbReference>
<comment type="similarity">
    <text evidence="3">Belongs to the acetyltransferase family. RimJ subfamily.</text>
</comment>
<organism evidence="5 6">
    <name type="scientific">Mesorhizobium retamae</name>
    <dbReference type="NCBI Taxonomy" id="2912854"/>
    <lineage>
        <taxon>Bacteria</taxon>
        <taxon>Pseudomonadati</taxon>
        <taxon>Pseudomonadota</taxon>
        <taxon>Alphaproteobacteria</taxon>
        <taxon>Hyphomicrobiales</taxon>
        <taxon>Phyllobacteriaceae</taxon>
        <taxon>Mesorhizobium</taxon>
    </lineage>
</organism>
<name>A0ABS9Q8M6_9HYPH</name>
<dbReference type="InterPro" id="IPR000182">
    <property type="entry name" value="GNAT_dom"/>
</dbReference>
<keyword evidence="1" id="KW-0808">Transferase</keyword>
<dbReference type="Proteomes" id="UP001201701">
    <property type="component" value="Unassembled WGS sequence"/>
</dbReference>
<dbReference type="Pfam" id="PF13302">
    <property type="entry name" value="Acetyltransf_3"/>
    <property type="match status" value="1"/>
</dbReference>
<feature type="domain" description="N-acetyltransferase" evidence="4">
    <location>
        <begin position="6"/>
        <end position="166"/>
    </location>
</feature>
<evidence type="ECO:0000313" key="6">
    <source>
        <dbReference type="Proteomes" id="UP001201701"/>
    </source>
</evidence>
<dbReference type="PANTHER" id="PTHR43792:SF8">
    <property type="entry name" value="[RIBOSOMAL PROTEIN US5]-ALANINE N-ACETYLTRANSFERASE"/>
    <property type="match status" value="1"/>
</dbReference>
<accession>A0ABS9Q8M6</accession>
<gene>
    <name evidence="5" type="ORF">L4923_01885</name>
</gene>
<sequence>MVMTAVTLENWSAGDLDILERCNTLDAKRYIGGPETPGKLLERHRRYLEEVIPGKTRMFRVSSDGVGAGSIGYWEKAWRGGLAYETGWAVVPEFQGLGIAGKAAAMLIAVLRGECRHSYLHAFPAPDNAASNAICRKLGFALMGECSFEYPPGTMMRSNDWRLDLRR</sequence>
<keyword evidence="2" id="KW-0012">Acyltransferase</keyword>
<dbReference type="PANTHER" id="PTHR43792">
    <property type="entry name" value="GNAT FAMILY, PUTATIVE (AFU_ORTHOLOGUE AFUA_3G00765)-RELATED-RELATED"/>
    <property type="match status" value="1"/>
</dbReference>
<dbReference type="EMBL" id="JAKREW010000001">
    <property type="protein sequence ID" value="MCG7503764.1"/>
    <property type="molecule type" value="Genomic_DNA"/>
</dbReference>
<dbReference type="Gene3D" id="3.40.630.30">
    <property type="match status" value="1"/>
</dbReference>
<comment type="caution">
    <text evidence="5">The sequence shown here is derived from an EMBL/GenBank/DDBJ whole genome shotgun (WGS) entry which is preliminary data.</text>
</comment>
<protein>
    <submittedName>
        <fullName evidence="5">GNAT family N-acetyltransferase</fullName>
    </submittedName>
</protein>
<evidence type="ECO:0000256" key="1">
    <source>
        <dbReference type="ARBA" id="ARBA00022679"/>
    </source>
</evidence>
<evidence type="ECO:0000256" key="2">
    <source>
        <dbReference type="ARBA" id="ARBA00023315"/>
    </source>
</evidence>
<dbReference type="InterPro" id="IPR016181">
    <property type="entry name" value="Acyl_CoA_acyltransferase"/>
</dbReference>
<dbReference type="RefSeq" id="WP_239361684.1">
    <property type="nucleotide sequence ID" value="NZ_JAKREW010000001.1"/>
</dbReference>
<evidence type="ECO:0000259" key="4">
    <source>
        <dbReference type="PROSITE" id="PS51186"/>
    </source>
</evidence>
<keyword evidence="6" id="KW-1185">Reference proteome</keyword>
<dbReference type="PROSITE" id="PS51186">
    <property type="entry name" value="GNAT"/>
    <property type="match status" value="1"/>
</dbReference>
<evidence type="ECO:0000313" key="5">
    <source>
        <dbReference type="EMBL" id="MCG7503764.1"/>
    </source>
</evidence>
<reference evidence="5 6" key="1">
    <citation type="submission" date="2022-02" db="EMBL/GenBank/DDBJ databases">
        <title>Draft genome sequence of Mezorhizobium retamae strain IRAMC:0171 isolated from Retama raetam nodules.</title>
        <authorList>
            <person name="Bengaied R."/>
            <person name="Sbissi I."/>
            <person name="Huber K."/>
            <person name="Ghodbane F."/>
            <person name="Nouioui I."/>
            <person name="Tarhouni M."/>
            <person name="Gtari M."/>
        </authorList>
    </citation>
    <scope>NUCLEOTIDE SEQUENCE [LARGE SCALE GENOMIC DNA]</scope>
    <source>
        <strain evidence="5 6">IRAMC:0171</strain>
    </source>
</reference>
<proteinExistence type="inferred from homology"/>
<evidence type="ECO:0000256" key="3">
    <source>
        <dbReference type="ARBA" id="ARBA00038502"/>
    </source>
</evidence>
<dbReference type="InterPro" id="IPR051531">
    <property type="entry name" value="N-acetyltransferase"/>
</dbReference>